<evidence type="ECO:0008006" key="4">
    <source>
        <dbReference type="Google" id="ProtNLM"/>
    </source>
</evidence>
<dbReference type="AlphaFoldDB" id="A0A8J7WF79"/>
<feature type="chain" id="PRO_5035253110" description="NADH dehydrogenase subunit E" evidence="1">
    <location>
        <begin position="21"/>
        <end position="104"/>
    </location>
</feature>
<proteinExistence type="predicted"/>
<organism evidence="2 3">
    <name type="scientific">Thetidibacter halocola</name>
    <dbReference type="NCBI Taxonomy" id="2827239"/>
    <lineage>
        <taxon>Bacteria</taxon>
        <taxon>Pseudomonadati</taxon>
        <taxon>Pseudomonadota</taxon>
        <taxon>Alphaproteobacteria</taxon>
        <taxon>Rhodobacterales</taxon>
        <taxon>Roseobacteraceae</taxon>
        <taxon>Thetidibacter</taxon>
    </lineage>
</organism>
<evidence type="ECO:0000313" key="3">
    <source>
        <dbReference type="Proteomes" id="UP000681356"/>
    </source>
</evidence>
<sequence length="104" mass="10569">MKKTAAALAALALTAACVPPQGVSQTDIALFDTAVASIGCDLVDESDYQPVELQTGMPRAKLIEIAQYKVSLKEAVSLSNGGVRLVTGACTPAATPQPAAPAQT</sequence>
<comment type="caution">
    <text evidence="2">The sequence shown here is derived from an EMBL/GenBank/DDBJ whole genome shotgun (WGS) entry which is preliminary data.</text>
</comment>
<dbReference type="Proteomes" id="UP000681356">
    <property type="component" value="Unassembled WGS sequence"/>
</dbReference>
<accession>A0A8J7WF79</accession>
<dbReference type="RefSeq" id="WP_212536241.1">
    <property type="nucleotide sequence ID" value="NZ_JAGTUU010000003.1"/>
</dbReference>
<evidence type="ECO:0000256" key="1">
    <source>
        <dbReference type="SAM" id="SignalP"/>
    </source>
</evidence>
<feature type="signal peptide" evidence="1">
    <location>
        <begin position="1"/>
        <end position="20"/>
    </location>
</feature>
<dbReference type="EMBL" id="JAGTUU010000003">
    <property type="protein sequence ID" value="MBS0124286.1"/>
    <property type="molecule type" value="Genomic_DNA"/>
</dbReference>
<gene>
    <name evidence="2" type="ORF">KB874_09060</name>
</gene>
<reference evidence="2" key="1">
    <citation type="submission" date="2021-04" db="EMBL/GenBank/DDBJ databases">
        <authorList>
            <person name="Yoon J."/>
        </authorList>
    </citation>
    <scope>NUCLEOTIDE SEQUENCE</scope>
    <source>
        <strain evidence="2">KMU-90</strain>
    </source>
</reference>
<evidence type="ECO:0000313" key="2">
    <source>
        <dbReference type="EMBL" id="MBS0124286.1"/>
    </source>
</evidence>
<dbReference type="PROSITE" id="PS51257">
    <property type="entry name" value="PROKAR_LIPOPROTEIN"/>
    <property type="match status" value="1"/>
</dbReference>
<keyword evidence="3" id="KW-1185">Reference proteome</keyword>
<keyword evidence="1" id="KW-0732">Signal</keyword>
<name>A0A8J7WF79_9RHOB</name>
<protein>
    <recommendedName>
        <fullName evidence="4">NADH dehydrogenase subunit E</fullName>
    </recommendedName>
</protein>